<evidence type="ECO:0000313" key="1">
    <source>
        <dbReference type="EMBL" id="EAY25627.1"/>
    </source>
</evidence>
<reference evidence="1 2" key="1">
    <citation type="submission" date="2007-01" db="EMBL/GenBank/DDBJ databases">
        <authorList>
            <person name="Haygood M."/>
            <person name="Podell S."/>
            <person name="Anderson C."/>
            <person name="Hopkinson B."/>
            <person name="Roe K."/>
            <person name="Barbeau K."/>
            <person name="Gaasterland T."/>
            <person name="Ferriera S."/>
            <person name="Johnson J."/>
            <person name="Kravitz S."/>
            <person name="Beeson K."/>
            <person name="Sutton G."/>
            <person name="Rogers Y.-H."/>
            <person name="Friedman R."/>
            <person name="Frazier M."/>
            <person name="Venter J.C."/>
        </authorList>
    </citation>
    <scope>NUCLEOTIDE SEQUENCE [LARGE SCALE GENOMIC DNA]</scope>
    <source>
        <strain evidence="1 2">ATCC 23134</strain>
    </source>
</reference>
<dbReference type="Proteomes" id="UP000004095">
    <property type="component" value="Unassembled WGS sequence"/>
</dbReference>
<accession>A1ZVC9</accession>
<protein>
    <submittedName>
        <fullName evidence="1">Uncharacterized protein</fullName>
    </submittedName>
</protein>
<evidence type="ECO:0000313" key="2">
    <source>
        <dbReference type="Proteomes" id="UP000004095"/>
    </source>
</evidence>
<organism evidence="1 2">
    <name type="scientific">Microscilla marina ATCC 23134</name>
    <dbReference type="NCBI Taxonomy" id="313606"/>
    <lineage>
        <taxon>Bacteria</taxon>
        <taxon>Pseudomonadati</taxon>
        <taxon>Bacteroidota</taxon>
        <taxon>Cytophagia</taxon>
        <taxon>Cytophagales</taxon>
        <taxon>Microscillaceae</taxon>
        <taxon>Microscilla</taxon>
    </lineage>
</organism>
<sequence length="75" mass="8643">MQINHASYLRDTTSWSKRYLRVLPQVQQANPPSFAEFYFKGTSQEEAIAILSTLQLGILQEALAIQRRIFKEAND</sequence>
<keyword evidence="2" id="KW-1185">Reference proteome</keyword>
<dbReference type="AlphaFoldDB" id="A1ZVC9"/>
<name>A1ZVC9_MICM2</name>
<gene>
    <name evidence="1" type="ORF">M23134_07278</name>
</gene>
<comment type="caution">
    <text evidence="1">The sequence shown here is derived from an EMBL/GenBank/DDBJ whole genome shotgun (WGS) entry which is preliminary data.</text>
</comment>
<dbReference type="EMBL" id="AAWS01000045">
    <property type="protein sequence ID" value="EAY25627.1"/>
    <property type="molecule type" value="Genomic_DNA"/>
</dbReference>
<proteinExistence type="predicted"/>